<reference evidence="3" key="1">
    <citation type="submission" date="2019-12" db="UniProtKB">
        <authorList>
            <consortium name="WormBaseParasite"/>
        </authorList>
    </citation>
    <scope>IDENTIFICATION</scope>
</reference>
<proteinExistence type="predicted"/>
<feature type="transmembrane region" description="Helical" evidence="1">
    <location>
        <begin position="35"/>
        <end position="52"/>
    </location>
</feature>
<dbReference type="Proteomes" id="UP000046395">
    <property type="component" value="Unassembled WGS sequence"/>
</dbReference>
<keyword evidence="2" id="KW-1185">Reference proteome</keyword>
<name>A0A5S6R3Y2_TRIMR</name>
<sequence length="106" mass="12743">MKFDSFRSPREQVVPLTFGSAFRNYPYRATLCKNPFLGVFFTVGFVVLPYLFHKLDQKIGMEEGRKKLKAQLRERKRHHVGGEVQFHRDYEYAKHHLLNQWEKENK</sequence>
<dbReference type="AlphaFoldDB" id="A0A5S6R3Y2"/>
<keyword evidence="1" id="KW-1133">Transmembrane helix</keyword>
<keyword evidence="1" id="KW-0812">Transmembrane</keyword>
<protein>
    <submittedName>
        <fullName evidence="3">Uncharacterized protein</fullName>
    </submittedName>
</protein>
<dbReference type="WBParaSite" id="TMUE_3000014301.1">
    <property type="protein sequence ID" value="TMUE_3000014301.1"/>
    <property type="gene ID" value="WBGene00294115"/>
</dbReference>
<evidence type="ECO:0000313" key="3">
    <source>
        <dbReference type="WBParaSite" id="TMUE_3000014301.1"/>
    </source>
</evidence>
<organism evidence="2 3">
    <name type="scientific">Trichuris muris</name>
    <name type="common">Mouse whipworm</name>
    <dbReference type="NCBI Taxonomy" id="70415"/>
    <lineage>
        <taxon>Eukaryota</taxon>
        <taxon>Metazoa</taxon>
        <taxon>Ecdysozoa</taxon>
        <taxon>Nematoda</taxon>
        <taxon>Enoplea</taxon>
        <taxon>Dorylaimia</taxon>
        <taxon>Trichinellida</taxon>
        <taxon>Trichuridae</taxon>
        <taxon>Trichuris</taxon>
    </lineage>
</organism>
<evidence type="ECO:0000313" key="2">
    <source>
        <dbReference type="Proteomes" id="UP000046395"/>
    </source>
</evidence>
<keyword evidence="1" id="KW-0472">Membrane</keyword>
<evidence type="ECO:0000256" key="1">
    <source>
        <dbReference type="SAM" id="Phobius"/>
    </source>
</evidence>
<accession>A0A5S6R3Y2</accession>